<dbReference type="GO" id="GO:0016887">
    <property type="term" value="F:ATP hydrolysis activity"/>
    <property type="evidence" value="ECO:0007669"/>
    <property type="project" value="InterPro"/>
</dbReference>
<evidence type="ECO:0000256" key="2">
    <source>
        <dbReference type="ARBA" id="ARBA00022741"/>
    </source>
</evidence>
<dbReference type="InterPro" id="IPR003439">
    <property type="entry name" value="ABC_transporter-like_ATP-bd"/>
</dbReference>
<dbReference type="Pfam" id="PF00005">
    <property type="entry name" value="ABC_tran"/>
    <property type="match status" value="1"/>
</dbReference>
<evidence type="ECO:0000256" key="1">
    <source>
        <dbReference type="ARBA" id="ARBA00022448"/>
    </source>
</evidence>
<organism evidence="9 10">
    <name type="scientific">Nyssa sinensis</name>
    <dbReference type="NCBI Taxonomy" id="561372"/>
    <lineage>
        <taxon>Eukaryota</taxon>
        <taxon>Viridiplantae</taxon>
        <taxon>Streptophyta</taxon>
        <taxon>Embryophyta</taxon>
        <taxon>Tracheophyta</taxon>
        <taxon>Spermatophyta</taxon>
        <taxon>Magnoliopsida</taxon>
        <taxon>eudicotyledons</taxon>
        <taxon>Gunneridae</taxon>
        <taxon>Pentapetalae</taxon>
        <taxon>asterids</taxon>
        <taxon>Cornales</taxon>
        <taxon>Nyssaceae</taxon>
        <taxon>Nyssa</taxon>
    </lineage>
</organism>
<sequence length="780" mass="89648">MKTESIDRQKERDNSDGAWQWRDDDLHGRRTRGEETRKWERGDEMGFGHRSKFRESERSDTDEHLQLRKQLDNGSWRGHCDKDVGSRHRERDENLKSHYENMDDLHSKRRKEEEHLRRDHTEKEAILRGHRENATSRKQERDDAFSQRKRDDQVRLRDDDCPSVRHKEEIWLPKERGERQREREEWYRPKQSHEESLSKREREERRGGIRSGRVAEDKVWVSHARVKDEHKGHNSSGLSKRNRDDHGGQMNDTVILKGKSEHGIAEPEIPVNHCSRKHREDASSDDEHQDTRRGRSKLERWTSHKDSDFSIRTNSSSSLKVKEIGRYNNDGSSLISKLPDESFKMESVDNQHPLGDEKDAGNPFIKNVDVKSMEDTQFDTVAKLKRRSERFKLPMPSEKEAMAIKKMEGEPLPSDQSETHADSEIKQERPARKRRRLSSHKGTLSPFSSPTFFDVRKYLGGNCQLAPTSSKSNRKDCFGSWDSKLPATLNTWNSFAKSLTLTVIFHSSSSMSLRRPPLPRLLLNNVSCMRNAQQILRHVNVSIHDGGALVLTGANGSGKSTFLRMLAGFSKPSAGEILWNGHDITESGVFHQYKLQLNWLSLKDAIKDKFTVLDNVQWFEVLESKQGNSLPALELMGLGRLAKEKSRMLSMGQRKRLQLARLLAIDRPIWLLDEPSVALDGEGVKLLEYIIAEHRKKGGIVIVATHLPIEIEDAMYLRLPPSLAGRRIIESISLARRTCSAHHVEAVNMLGGLLIYEDPQSRSGVENPIRFLARQLGGPV</sequence>
<feature type="domain" description="ABC transporter" evidence="8">
    <location>
        <begin position="521"/>
        <end position="750"/>
    </location>
</feature>
<protein>
    <recommendedName>
        <fullName evidence="8">ABC transporter domain-containing protein</fullName>
    </recommendedName>
</protein>
<evidence type="ECO:0000313" key="10">
    <source>
        <dbReference type="Proteomes" id="UP000325577"/>
    </source>
</evidence>
<dbReference type="NCBIfam" id="TIGR01189">
    <property type="entry name" value="ccmA"/>
    <property type="match status" value="1"/>
</dbReference>
<evidence type="ECO:0000256" key="5">
    <source>
        <dbReference type="ARBA" id="ARBA00022967"/>
    </source>
</evidence>
<feature type="compositionally biased region" description="Basic and acidic residues" evidence="7">
    <location>
        <begin position="417"/>
        <end position="430"/>
    </location>
</feature>
<keyword evidence="10" id="KW-1185">Reference proteome</keyword>
<keyword evidence="3" id="KW-0201">Cytochrome c-type biogenesis</keyword>
<dbReference type="AlphaFoldDB" id="A0A5J4ZX49"/>
<keyword evidence="6" id="KW-0472">Membrane</keyword>
<dbReference type="GO" id="GO:0022857">
    <property type="term" value="F:transmembrane transporter activity"/>
    <property type="evidence" value="ECO:0007669"/>
    <property type="project" value="InterPro"/>
</dbReference>
<accession>A0A5J4ZX49</accession>
<evidence type="ECO:0000256" key="6">
    <source>
        <dbReference type="ARBA" id="ARBA00023136"/>
    </source>
</evidence>
<keyword evidence="4" id="KW-0067">ATP-binding</keyword>
<dbReference type="SMART" id="SM00382">
    <property type="entry name" value="AAA"/>
    <property type="match status" value="1"/>
</dbReference>
<dbReference type="PANTHER" id="PTHR43499">
    <property type="entry name" value="ABC TRANSPORTER I FAMILY MEMBER 1"/>
    <property type="match status" value="1"/>
</dbReference>
<gene>
    <name evidence="9" type="ORF">F0562_009313</name>
</gene>
<evidence type="ECO:0000256" key="3">
    <source>
        <dbReference type="ARBA" id="ARBA00022748"/>
    </source>
</evidence>
<proteinExistence type="predicted"/>
<keyword evidence="1" id="KW-0813">Transport</keyword>
<feature type="region of interest" description="Disordered" evidence="7">
    <location>
        <begin position="1"/>
        <end position="312"/>
    </location>
</feature>
<dbReference type="PROSITE" id="PS50893">
    <property type="entry name" value="ABC_TRANSPORTER_2"/>
    <property type="match status" value="1"/>
</dbReference>
<keyword evidence="2" id="KW-0547">Nucleotide-binding</keyword>
<dbReference type="GO" id="GO:0005524">
    <property type="term" value="F:ATP binding"/>
    <property type="evidence" value="ECO:0007669"/>
    <property type="project" value="UniProtKB-KW"/>
</dbReference>
<feature type="compositionally biased region" description="Basic and acidic residues" evidence="7">
    <location>
        <begin position="278"/>
        <end position="309"/>
    </location>
</feature>
<reference evidence="9 10" key="1">
    <citation type="submission" date="2019-09" db="EMBL/GenBank/DDBJ databases">
        <title>A chromosome-level genome assembly of the Chinese tupelo Nyssa sinensis.</title>
        <authorList>
            <person name="Yang X."/>
            <person name="Kang M."/>
            <person name="Yang Y."/>
            <person name="Xiong H."/>
            <person name="Wang M."/>
            <person name="Zhang Z."/>
            <person name="Wang Z."/>
            <person name="Wu H."/>
            <person name="Ma T."/>
            <person name="Liu J."/>
            <person name="Xi Z."/>
        </authorList>
    </citation>
    <scope>NUCLEOTIDE SEQUENCE [LARGE SCALE GENOMIC DNA]</scope>
    <source>
        <strain evidence="9">J267</strain>
        <tissue evidence="9">Leaf</tissue>
    </source>
</reference>
<keyword evidence="5" id="KW-1278">Translocase</keyword>
<dbReference type="Proteomes" id="UP000325577">
    <property type="component" value="Linkage Group LG4"/>
</dbReference>
<evidence type="ECO:0000259" key="8">
    <source>
        <dbReference type="PROSITE" id="PS50893"/>
    </source>
</evidence>
<evidence type="ECO:0000256" key="4">
    <source>
        <dbReference type="ARBA" id="ARBA00022840"/>
    </source>
</evidence>
<evidence type="ECO:0000256" key="7">
    <source>
        <dbReference type="SAM" id="MobiDB-lite"/>
    </source>
</evidence>
<feature type="region of interest" description="Disordered" evidence="7">
    <location>
        <begin position="409"/>
        <end position="443"/>
    </location>
</feature>
<dbReference type="OrthoDB" id="66620at2759"/>
<dbReference type="InterPro" id="IPR027417">
    <property type="entry name" value="P-loop_NTPase"/>
</dbReference>
<dbReference type="GO" id="GO:0017004">
    <property type="term" value="P:cytochrome complex assembly"/>
    <property type="evidence" value="ECO:0007669"/>
    <property type="project" value="UniProtKB-KW"/>
</dbReference>
<dbReference type="EMBL" id="CM018047">
    <property type="protein sequence ID" value="KAA8522890.1"/>
    <property type="molecule type" value="Genomic_DNA"/>
</dbReference>
<dbReference type="InterPro" id="IPR003593">
    <property type="entry name" value="AAA+_ATPase"/>
</dbReference>
<name>A0A5J4ZX49_9ASTE</name>
<dbReference type="SUPFAM" id="SSF52540">
    <property type="entry name" value="P-loop containing nucleoside triphosphate hydrolases"/>
    <property type="match status" value="1"/>
</dbReference>
<dbReference type="PANTHER" id="PTHR43499:SF1">
    <property type="entry name" value="ABC TRANSPORTER I FAMILY MEMBER 1"/>
    <property type="match status" value="1"/>
</dbReference>
<feature type="compositionally biased region" description="Basic and acidic residues" evidence="7">
    <location>
        <begin position="78"/>
        <end position="232"/>
    </location>
</feature>
<evidence type="ECO:0000313" key="9">
    <source>
        <dbReference type="EMBL" id="KAA8522890.1"/>
    </source>
</evidence>
<dbReference type="InterPro" id="IPR005895">
    <property type="entry name" value="ABC_transptr_haem_export_CcmA"/>
</dbReference>
<dbReference type="Gene3D" id="3.40.50.300">
    <property type="entry name" value="P-loop containing nucleotide triphosphate hydrolases"/>
    <property type="match status" value="1"/>
</dbReference>
<feature type="compositionally biased region" description="Basic and acidic residues" evidence="7">
    <location>
        <begin position="1"/>
        <end position="71"/>
    </location>
</feature>